<dbReference type="GO" id="GO:0005737">
    <property type="term" value="C:cytoplasm"/>
    <property type="evidence" value="ECO:0007669"/>
    <property type="project" value="TreeGrafter"/>
</dbReference>
<feature type="domain" description="Phospholipase/carboxylesterase/thioesterase" evidence="10">
    <location>
        <begin position="1"/>
        <end position="119"/>
    </location>
</feature>
<sequence length="125" mass="13579">MDAGIASSRIVIGGFSQGGAISLFTGIASSQKLGGIFGLSSYLLLHDKIKDYATKDQANMETPIFMGHGDSDPLVQYQWGKDTAKVLGELGWKVEFRTYKGLAHSADPEEINDLEKWLEGRVSAK</sequence>
<evidence type="ECO:0000256" key="9">
    <source>
        <dbReference type="ARBA" id="ARBA00047337"/>
    </source>
</evidence>
<evidence type="ECO:0000313" key="11">
    <source>
        <dbReference type="EMBL" id="MDI1492622.1"/>
    </source>
</evidence>
<comment type="catalytic activity">
    <reaction evidence="9">
        <text>S-hexadecanoyl-L-cysteinyl-[protein] + H2O = L-cysteinyl-[protein] + hexadecanoate + H(+)</text>
        <dbReference type="Rhea" id="RHEA:19233"/>
        <dbReference type="Rhea" id="RHEA-COMP:10131"/>
        <dbReference type="Rhea" id="RHEA-COMP:11032"/>
        <dbReference type="ChEBI" id="CHEBI:7896"/>
        <dbReference type="ChEBI" id="CHEBI:15377"/>
        <dbReference type="ChEBI" id="CHEBI:15378"/>
        <dbReference type="ChEBI" id="CHEBI:29950"/>
        <dbReference type="ChEBI" id="CHEBI:74151"/>
        <dbReference type="EC" id="3.1.2.22"/>
    </reaction>
</comment>
<dbReference type="AlphaFoldDB" id="A0AA43QUQ7"/>
<dbReference type="Pfam" id="PF02230">
    <property type="entry name" value="Abhydrolase_2"/>
    <property type="match status" value="1"/>
</dbReference>
<comment type="similarity">
    <text evidence="1">Belongs to the AB hydrolase superfamily. AB hydrolase 2 family.</text>
</comment>
<dbReference type="GO" id="GO:0006631">
    <property type="term" value="P:fatty acid metabolic process"/>
    <property type="evidence" value="ECO:0007669"/>
    <property type="project" value="UniProtKB-KW"/>
</dbReference>
<dbReference type="Proteomes" id="UP001161017">
    <property type="component" value="Unassembled WGS sequence"/>
</dbReference>
<evidence type="ECO:0000256" key="8">
    <source>
        <dbReference type="ARBA" id="ARBA00031195"/>
    </source>
</evidence>
<reference evidence="11" key="1">
    <citation type="journal article" date="2023" name="Genome Biol. Evol.">
        <title>First Whole Genome Sequence and Flow Cytometry Genome Size Data for the Lichen-Forming Fungus Ramalina farinacea (Ascomycota).</title>
        <authorList>
            <person name="Llewellyn T."/>
            <person name="Mian S."/>
            <person name="Hill R."/>
            <person name="Leitch I.J."/>
            <person name="Gaya E."/>
        </authorList>
    </citation>
    <scope>NUCLEOTIDE SEQUENCE</scope>
    <source>
        <strain evidence="11">LIQ254RAFAR</strain>
    </source>
</reference>
<keyword evidence="5" id="KW-0378">Hydrolase</keyword>
<dbReference type="PANTHER" id="PTHR10655:SF17">
    <property type="entry name" value="LYSOPHOSPHOLIPASE-LIKE PROTEIN 1"/>
    <property type="match status" value="1"/>
</dbReference>
<accession>A0AA43QUQ7</accession>
<dbReference type="InterPro" id="IPR029058">
    <property type="entry name" value="AB_hydrolase_fold"/>
</dbReference>
<evidence type="ECO:0000256" key="2">
    <source>
        <dbReference type="ARBA" id="ARBA00012423"/>
    </source>
</evidence>
<keyword evidence="4" id="KW-0719">Serine esterase</keyword>
<evidence type="ECO:0000256" key="3">
    <source>
        <dbReference type="ARBA" id="ARBA00014923"/>
    </source>
</evidence>
<comment type="caution">
    <text evidence="11">The sequence shown here is derived from an EMBL/GenBank/DDBJ whole genome shotgun (WGS) entry which is preliminary data.</text>
</comment>
<dbReference type="EMBL" id="JAPUFD010000020">
    <property type="protein sequence ID" value="MDI1492622.1"/>
    <property type="molecule type" value="Genomic_DNA"/>
</dbReference>
<evidence type="ECO:0000256" key="7">
    <source>
        <dbReference type="ARBA" id="ARBA00029392"/>
    </source>
</evidence>
<dbReference type="InterPro" id="IPR050565">
    <property type="entry name" value="LYPA1-2/EST-like"/>
</dbReference>
<protein>
    <recommendedName>
        <fullName evidence="3">Acyl-protein thioesterase 1</fullName>
        <ecNumber evidence="2">3.1.2.22</ecNumber>
    </recommendedName>
    <alternativeName>
        <fullName evidence="8">Palmitoyl-protein hydrolase</fullName>
    </alternativeName>
</protein>
<dbReference type="Gene3D" id="3.40.50.1820">
    <property type="entry name" value="alpha/beta hydrolase"/>
    <property type="match status" value="1"/>
</dbReference>
<keyword evidence="6" id="KW-0443">Lipid metabolism</keyword>
<proteinExistence type="inferred from homology"/>
<evidence type="ECO:0000313" key="12">
    <source>
        <dbReference type="Proteomes" id="UP001161017"/>
    </source>
</evidence>
<dbReference type="InterPro" id="IPR003140">
    <property type="entry name" value="PLipase/COase/thioEstase"/>
</dbReference>
<evidence type="ECO:0000256" key="6">
    <source>
        <dbReference type="ARBA" id="ARBA00022832"/>
    </source>
</evidence>
<organism evidence="11 12">
    <name type="scientific">Ramalina farinacea</name>
    <dbReference type="NCBI Taxonomy" id="258253"/>
    <lineage>
        <taxon>Eukaryota</taxon>
        <taxon>Fungi</taxon>
        <taxon>Dikarya</taxon>
        <taxon>Ascomycota</taxon>
        <taxon>Pezizomycotina</taxon>
        <taxon>Lecanoromycetes</taxon>
        <taxon>OSLEUM clade</taxon>
        <taxon>Lecanoromycetidae</taxon>
        <taxon>Lecanorales</taxon>
        <taxon>Lecanorineae</taxon>
        <taxon>Ramalinaceae</taxon>
        <taxon>Ramalina</taxon>
    </lineage>
</organism>
<dbReference type="PANTHER" id="PTHR10655">
    <property type="entry name" value="LYSOPHOSPHOLIPASE-RELATED"/>
    <property type="match status" value="1"/>
</dbReference>
<dbReference type="GO" id="GO:0052689">
    <property type="term" value="F:carboxylic ester hydrolase activity"/>
    <property type="evidence" value="ECO:0007669"/>
    <property type="project" value="UniProtKB-KW"/>
</dbReference>
<gene>
    <name evidence="11" type="ORF">OHK93_004404</name>
</gene>
<name>A0AA43QUQ7_9LECA</name>
<dbReference type="SUPFAM" id="SSF53474">
    <property type="entry name" value="alpha/beta-Hydrolases"/>
    <property type="match status" value="1"/>
</dbReference>
<comment type="function">
    <text evidence="7">Hydrolyzes fatty acids from S-acylated cysteine residues in proteins with a strong preference for palmitoylated G-alpha proteins over other acyl substrates. Mediates the deacylation of G-alpha proteins such as GPA1 in vivo, but has weak or no activity toward palmitoylated Ras proteins. Has weak lysophospholipase activity in vitro; however such activity may not exist in vivo.</text>
</comment>
<keyword evidence="12" id="KW-1185">Reference proteome</keyword>
<keyword evidence="6" id="KW-0276">Fatty acid metabolism</keyword>
<evidence type="ECO:0000256" key="4">
    <source>
        <dbReference type="ARBA" id="ARBA00022487"/>
    </source>
</evidence>
<dbReference type="EC" id="3.1.2.22" evidence="2"/>
<evidence type="ECO:0000259" key="10">
    <source>
        <dbReference type="Pfam" id="PF02230"/>
    </source>
</evidence>
<dbReference type="GO" id="GO:0008474">
    <property type="term" value="F:palmitoyl-(protein) hydrolase activity"/>
    <property type="evidence" value="ECO:0007669"/>
    <property type="project" value="UniProtKB-EC"/>
</dbReference>
<evidence type="ECO:0000256" key="5">
    <source>
        <dbReference type="ARBA" id="ARBA00022801"/>
    </source>
</evidence>
<evidence type="ECO:0000256" key="1">
    <source>
        <dbReference type="ARBA" id="ARBA00006499"/>
    </source>
</evidence>